<reference evidence="1" key="1">
    <citation type="submission" date="2021-06" db="EMBL/GenBank/DDBJ databases">
        <authorList>
            <person name="Kallberg Y."/>
            <person name="Tangrot J."/>
            <person name="Rosling A."/>
        </authorList>
    </citation>
    <scope>NUCLEOTIDE SEQUENCE</scope>
    <source>
        <strain evidence="1">MA461A</strain>
    </source>
</reference>
<organism evidence="1 2">
    <name type="scientific">Racocetra persica</name>
    <dbReference type="NCBI Taxonomy" id="160502"/>
    <lineage>
        <taxon>Eukaryota</taxon>
        <taxon>Fungi</taxon>
        <taxon>Fungi incertae sedis</taxon>
        <taxon>Mucoromycota</taxon>
        <taxon>Glomeromycotina</taxon>
        <taxon>Glomeromycetes</taxon>
        <taxon>Diversisporales</taxon>
        <taxon>Gigasporaceae</taxon>
        <taxon>Racocetra</taxon>
    </lineage>
</organism>
<gene>
    <name evidence="1" type="ORF">RPERSI_LOCUS18123</name>
</gene>
<proteinExistence type="predicted"/>
<feature type="non-terminal residue" evidence="1">
    <location>
        <position position="40"/>
    </location>
</feature>
<dbReference type="EMBL" id="CAJVQC010047486">
    <property type="protein sequence ID" value="CAG8784804.1"/>
    <property type="molecule type" value="Genomic_DNA"/>
</dbReference>
<sequence>ELNDLLHMVETTDPTPYNKYTEPYNKYTDEQGSRLVDKIL</sequence>
<dbReference type="Proteomes" id="UP000789920">
    <property type="component" value="Unassembled WGS sequence"/>
</dbReference>
<evidence type="ECO:0000313" key="2">
    <source>
        <dbReference type="Proteomes" id="UP000789920"/>
    </source>
</evidence>
<name>A0ACA9RAU8_9GLOM</name>
<comment type="caution">
    <text evidence="1">The sequence shown here is derived from an EMBL/GenBank/DDBJ whole genome shotgun (WGS) entry which is preliminary data.</text>
</comment>
<evidence type="ECO:0000313" key="1">
    <source>
        <dbReference type="EMBL" id="CAG8784804.1"/>
    </source>
</evidence>
<feature type="non-terminal residue" evidence="1">
    <location>
        <position position="1"/>
    </location>
</feature>
<protein>
    <submittedName>
        <fullName evidence="1">15134_t:CDS:1</fullName>
    </submittedName>
</protein>
<keyword evidence="2" id="KW-1185">Reference proteome</keyword>
<accession>A0ACA9RAU8</accession>